<feature type="signal peptide" evidence="1">
    <location>
        <begin position="1"/>
        <end position="26"/>
    </location>
</feature>
<name>A0ABZ1UAX4_9ACTN</name>
<protein>
    <recommendedName>
        <fullName evidence="4">Ig-like domain-containing protein</fullName>
    </recommendedName>
</protein>
<evidence type="ECO:0008006" key="4">
    <source>
        <dbReference type="Google" id="ProtNLM"/>
    </source>
</evidence>
<evidence type="ECO:0000313" key="2">
    <source>
        <dbReference type="EMBL" id="WUQ88263.1"/>
    </source>
</evidence>
<gene>
    <name evidence="2" type="ORF">OHA16_37900</name>
</gene>
<feature type="chain" id="PRO_5047471581" description="Ig-like domain-containing protein" evidence="1">
    <location>
        <begin position="27"/>
        <end position="145"/>
    </location>
</feature>
<dbReference type="EMBL" id="CP108110">
    <property type="protein sequence ID" value="WUQ88263.1"/>
    <property type="molecule type" value="Genomic_DNA"/>
</dbReference>
<accession>A0ABZ1UAX4</accession>
<reference evidence="2" key="1">
    <citation type="submission" date="2022-10" db="EMBL/GenBank/DDBJ databases">
        <title>The complete genomes of actinobacterial strains from the NBC collection.</title>
        <authorList>
            <person name="Joergensen T.S."/>
            <person name="Alvarez Arevalo M."/>
            <person name="Sterndorff E.B."/>
            <person name="Faurdal D."/>
            <person name="Vuksanovic O."/>
            <person name="Mourched A.-S."/>
            <person name="Charusanti P."/>
            <person name="Shaw S."/>
            <person name="Blin K."/>
            <person name="Weber T."/>
        </authorList>
    </citation>
    <scope>NUCLEOTIDE SEQUENCE</scope>
    <source>
        <strain evidence="2">NBC_00222</strain>
    </source>
</reference>
<evidence type="ECO:0000256" key="1">
    <source>
        <dbReference type="SAM" id="SignalP"/>
    </source>
</evidence>
<dbReference type="Proteomes" id="UP001432222">
    <property type="component" value="Chromosome"/>
</dbReference>
<proteinExistence type="predicted"/>
<evidence type="ECO:0000313" key="3">
    <source>
        <dbReference type="Proteomes" id="UP001432222"/>
    </source>
</evidence>
<keyword evidence="3" id="KW-1185">Reference proteome</keyword>
<sequence>MNRPLAILATSAALTLAGVLPGTALATDAAASPSVPGTCATSYRGVVVNEICAIVSGDQVTFHGRTTPTNVSWTPRLVPFRLAAKIVDGAEIGTITPTVNVSWSATPVGQISGTLPCGSTAVATLETTEWGWPPAAVTLSVAASC</sequence>
<organism evidence="2 3">
    <name type="scientific">Kitasatospora purpeofusca</name>
    <dbReference type="NCBI Taxonomy" id="67352"/>
    <lineage>
        <taxon>Bacteria</taxon>
        <taxon>Bacillati</taxon>
        <taxon>Actinomycetota</taxon>
        <taxon>Actinomycetes</taxon>
        <taxon>Kitasatosporales</taxon>
        <taxon>Streptomycetaceae</taxon>
        <taxon>Kitasatospora</taxon>
    </lineage>
</organism>
<keyword evidence="1" id="KW-0732">Signal</keyword>
<dbReference type="RefSeq" id="WP_328958811.1">
    <property type="nucleotide sequence ID" value="NZ_CP108110.1"/>
</dbReference>